<organism evidence="10 11">
    <name type="scientific">Dendroctonus ponderosae</name>
    <name type="common">Mountain pine beetle</name>
    <dbReference type="NCBI Taxonomy" id="77166"/>
    <lineage>
        <taxon>Eukaryota</taxon>
        <taxon>Metazoa</taxon>
        <taxon>Ecdysozoa</taxon>
        <taxon>Arthropoda</taxon>
        <taxon>Hexapoda</taxon>
        <taxon>Insecta</taxon>
        <taxon>Pterygota</taxon>
        <taxon>Neoptera</taxon>
        <taxon>Endopterygota</taxon>
        <taxon>Coleoptera</taxon>
        <taxon>Polyphaga</taxon>
        <taxon>Cucujiformia</taxon>
        <taxon>Curculionidae</taxon>
        <taxon>Scolytinae</taxon>
        <taxon>Dendroctonus</taxon>
    </lineage>
</organism>
<dbReference type="EnsemblMetazoa" id="XM_019916068.1">
    <property type="protein sequence ID" value="XP_019771627.1"/>
    <property type="gene ID" value="LOC109545401"/>
</dbReference>
<dbReference type="PANTHER" id="PTHR18879:SF20">
    <property type="entry name" value="CENTROSOMAL PROTEIN OF 290 KDA"/>
    <property type="match status" value="1"/>
</dbReference>
<accession>A0AAR5QEL6</accession>
<evidence type="ECO:0000256" key="5">
    <source>
        <dbReference type="ARBA" id="ARBA00023054"/>
    </source>
</evidence>
<feature type="region of interest" description="Disordered" evidence="9">
    <location>
        <begin position="1269"/>
        <end position="1288"/>
    </location>
</feature>
<feature type="compositionally biased region" description="Polar residues" evidence="9">
    <location>
        <begin position="567"/>
        <end position="586"/>
    </location>
</feature>
<dbReference type="GO" id="GO:1905515">
    <property type="term" value="P:non-motile cilium assembly"/>
    <property type="evidence" value="ECO:0007669"/>
    <property type="project" value="TreeGrafter"/>
</dbReference>
<keyword evidence="11" id="KW-1185">Reference proteome</keyword>
<evidence type="ECO:0000256" key="8">
    <source>
        <dbReference type="SAM" id="Coils"/>
    </source>
</evidence>
<feature type="coiled-coil region" evidence="8">
    <location>
        <begin position="1521"/>
        <end position="1690"/>
    </location>
</feature>
<feature type="coiled-coil region" evidence="8">
    <location>
        <begin position="386"/>
        <end position="496"/>
    </location>
</feature>
<evidence type="ECO:0000256" key="9">
    <source>
        <dbReference type="SAM" id="MobiDB-lite"/>
    </source>
</evidence>
<proteinExistence type="predicted"/>
<dbReference type="InterPro" id="IPR026201">
    <property type="entry name" value="Cep290"/>
</dbReference>
<feature type="coiled-coil region" evidence="8">
    <location>
        <begin position="905"/>
        <end position="932"/>
    </location>
</feature>
<feature type="coiled-coil region" evidence="8">
    <location>
        <begin position="1887"/>
        <end position="1914"/>
    </location>
</feature>
<dbReference type="Proteomes" id="UP000019118">
    <property type="component" value="Unassembled WGS sequence"/>
</dbReference>
<evidence type="ECO:0000313" key="10">
    <source>
        <dbReference type="EnsemblMetazoa" id="XP_019771627.1"/>
    </source>
</evidence>
<evidence type="ECO:0000256" key="7">
    <source>
        <dbReference type="ARBA" id="ARBA00023273"/>
    </source>
</evidence>
<evidence type="ECO:0000256" key="2">
    <source>
        <dbReference type="ARBA" id="ARBA00004300"/>
    </source>
</evidence>
<keyword evidence="5 8" id="KW-0175">Coiled coil</keyword>
<keyword evidence="7" id="KW-0966">Cell projection</keyword>
<keyword evidence="4" id="KW-0970">Cilium biogenesis/degradation</keyword>
<feature type="coiled-coil region" evidence="8">
    <location>
        <begin position="1228"/>
        <end position="1255"/>
    </location>
</feature>
<feature type="region of interest" description="Disordered" evidence="9">
    <location>
        <begin position="565"/>
        <end position="587"/>
    </location>
</feature>
<evidence type="ECO:0000256" key="4">
    <source>
        <dbReference type="ARBA" id="ARBA00022794"/>
    </source>
</evidence>
<name>A0AAR5QEL6_DENPD</name>
<evidence type="ECO:0000313" key="11">
    <source>
        <dbReference type="Proteomes" id="UP000019118"/>
    </source>
</evidence>
<reference evidence="11" key="1">
    <citation type="journal article" date="2013" name="Genome Biol.">
        <title>Draft genome of the mountain pine beetle, Dendroctonus ponderosae Hopkins, a major forest pest.</title>
        <authorList>
            <person name="Keeling C.I."/>
            <person name="Yuen M.M."/>
            <person name="Liao N.Y."/>
            <person name="Docking T.R."/>
            <person name="Chan S.K."/>
            <person name="Taylor G.A."/>
            <person name="Palmquist D.L."/>
            <person name="Jackman S.D."/>
            <person name="Nguyen A."/>
            <person name="Li M."/>
            <person name="Henderson H."/>
            <person name="Janes J.K."/>
            <person name="Zhao Y."/>
            <person name="Pandoh P."/>
            <person name="Moore R."/>
            <person name="Sperling F.A."/>
            <person name="Huber D.P."/>
            <person name="Birol I."/>
            <person name="Jones S.J."/>
            <person name="Bohlmann J."/>
        </authorList>
    </citation>
    <scope>NUCLEOTIDE SEQUENCE</scope>
</reference>
<feature type="region of interest" description="Disordered" evidence="9">
    <location>
        <begin position="51"/>
        <end position="76"/>
    </location>
</feature>
<keyword evidence="3" id="KW-0963">Cytoplasm</keyword>
<dbReference type="GO" id="GO:0035869">
    <property type="term" value="C:ciliary transition zone"/>
    <property type="evidence" value="ECO:0007669"/>
    <property type="project" value="TreeGrafter"/>
</dbReference>
<feature type="coiled-coil region" evidence="8">
    <location>
        <begin position="252"/>
        <end position="307"/>
    </location>
</feature>
<feature type="coiled-coil region" evidence="8">
    <location>
        <begin position="86"/>
        <end position="190"/>
    </location>
</feature>
<keyword evidence="6" id="KW-0206">Cytoskeleton</keyword>
<feature type="coiled-coil region" evidence="8">
    <location>
        <begin position="1332"/>
        <end position="1447"/>
    </location>
</feature>
<sequence>MSVSMSPVEYENLEQKYLESKAKLKKTVQYNERYSLQVQKLNKRLKRLESENKQLASQAKARDTSESEGSSSVNLHQERSSMIELVHSKNQQISDLLKDIEEMETENTVLRDKLVEAKDQLAAATKEITATTEKLKTLENLLEERDESLKHFSSQLDQLKDQLKATNSEKAAAEKQLTSAHNHAKQQESEWKALLQGKDDEILLLKRSLPEALSSKSPAPSKEDQLSENKPDFQEGKQQFAELRLANGFFAEKKLELTLAATEEQLSELKLEMQNCVAEMRQSAKVINKLKEERQAWENQLKSMKEAEKSMATQLKKAHDRCQAMQKEVEYANKLTNMYVTDLNSIKEQMTENGQCELVTQLEDIEALKVEKMLHEKQIVGLVRDINKIQEMLNILQIENTDLRDRLGITSDVDIEIDPELINESKKEKKMIAKLQAQLRHHQEENIGLKLEAKSLKQQIATFLNEPKSEAGANDIKALSEENEALRKGLHEILNSVRVKNETEPRELKSDVLERLLKALDVKHTSGWYHPDMRIQAELHTLEGVNMELREQLHDARNELDKLKRSLPTNRSQDTSIENPKQNSGRNEIRAADSKIMDAIFATDVPCIEKVKTSILKILLYFMETGEEVDSQLESEFEMVKDNLNLLHVNCQREQEAVVEKLKILEQELDTPLIDIDLVSSMDLSAMIQTERKKSNHLFNQLIRLQDEHSRARSDLVNLSKNHQLELDALLRLAVFLQAKLCHEKVHHCTATENSKELQSSLNDYVKKYRQLLGEVEGQRDQHNLEKSILKHTEADLTKENRDLKDKLNKLLVKLNQEVHKEDPSARSLSQKVADLEVEALSEKNRANHTNNLYELVKEQLRKSEEKFSEFSKFGDGLVQKNLLLQERIVELEDQLLFVDTADIHKNLEENIESLMRDNKQLIADKAALSARLQEREEPMQQATRWSLEKEQELLGLKHEILDLTATSDEKTVIDALYSDLSKSRSDTRDYQLQVDFLRREVSTWEAGYAKLCSEMERQRSQFATVGKSLDKKIRTLQDIVLKQRIQYHGCVALTNQEILVEKLNTIQKERHEAFLALQSARETRNKIPPEASSRTQDPNHQSEKRQVDYLQQKVKKQDLDLQRLEKELFLAYQLGTFEASNKNSPRPPKRRPVLVWEIASQETVDPVATAPEKPESKMVIMRNMDCQTEKQKPDETPQLEAARIHLNNLQSQLSVKDSAIIENQRLLLVQEGELSECREQLRRSKEEVAFLENQTVCLGLNLERAKMPSSNQHNGGAGDGSAVPGNSSEEDFLSLRVTLKNAQDRIRHKDSEIIKYQTLLKTDRDRHSLAAANLQQELVVLRKALLAEQQNTQSFQQDLAAARNKSAAVEKYISQVRALEKHLAELHTKQAQLQAQLQNSLQEAARWREMAQDRLLAMQQLGKSLNDQHNKELHNYKTDYQKLKELSEEEPGKKATPEQKLAGFLDPDVLKLCRDKDEKIQELSSKLKQLEAAGPVPNGQPAIQEKPSRLKEFEILKTKCEVLANKERHLKEELRDLREQLSKKANLSARSQKSEKSVKEQLQKRVSFLEREIEELNEKLTSQQLINEKHKFAANEDFEKWKKQKFWQENCEKYKTKLQEREEEFQKLQQTCTGYRMLIERLEREKISLENRVKALRSEQKNMLCNEDKSGLKIENDRLTCELAALQAKLEMRQHGDGALSTAVMQEKLEAQERKIAILELSTKGTVELRNELERLQTSLAHQQKSNLCLEAENLELKMDLEKHTKETPHLQEQIQHLENYIELLKDENQQQASSSSDAPCVAESREEKKVSQLERTVFILKRVVEKLQVENKRLLSGKRPLSERSPSADKLRRDHIRLKEQHTDSLQKIQTLEAHLQAAKKLSKSRMESAEVEQLKAQLDEVKKQLAQKAHLLEKVKSLLHAAAAKEKRLLEEIAELKFAIDRPDDHQLDIPSPIEEVSEISSDN</sequence>
<evidence type="ECO:0000256" key="1">
    <source>
        <dbReference type="ARBA" id="ARBA00004120"/>
    </source>
</evidence>
<dbReference type="GO" id="GO:0097711">
    <property type="term" value="P:ciliary basal body-plasma membrane docking"/>
    <property type="evidence" value="ECO:0007669"/>
    <property type="project" value="TreeGrafter"/>
</dbReference>
<feature type="coiled-coil region" evidence="8">
    <location>
        <begin position="1727"/>
        <end position="1792"/>
    </location>
</feature>
<evidence type="ECO:0000256" key="3">
    <source>
        <dbReference type="ARBA" id="ARBA00022490"/>
    </source>
</evidence>
<dbReference type="GO" id="GO:1905349">
    <property type="term" value="P:ciliary transition zone assembly"/>
    <property type="evidence" value="ECO:0007669"/>
    <property type="project" value="TreeGrafter"/>
</dbReference>
<reference evidence="10" key="2">
    <citation type="submission" date="2024-08" db="UniProtKB">
        <authorList>
            <consortium name="EnsemblMetazoa"/>
        </authorList>
    </citation>
    <scope>IDENTIFICATION</scope>
</reference>
<protein>
    <submittedName>
        <fullName evidence="10">Uncharacterized protein</fullName>
    </submittedName>
</protein>
<feature type="compositionally biased region" description="Low complexity" evidence="9">
    <location>
        <begin position="1953"/>
        <end position="1967"/>
    </location>
</feature>
<dbReference type="PANTHER" id="PTHR18879">
    <property type="entry name" value="CENTROSOMAL PROTEIN OF 290 KDA"/>
    <property type="match status" value="1"/>
</dbReference>
<feature type="coiled-coil region" evidence="8">
    <location>
        <begin position="790"/>
        <end position="867"/>
    </location>
</feature>
<dbReference type="GO" id="GO:0034451">
    <property type="term" value="C:centriolar satellite"/>
    <property type="evidence" value="ECO:0007669"/>
    <property type="project" value="TreeGrafter"/>
</dbReference>
<feature type="region of interest" description="Disordered" evidence="9">
    <location>
        <begin position="1081"/>
        <end position="1107"/>
    </location>
</feature>
<feature type="region of interest" description="Disordered" evidence="9">
    <location>
        <begin position="1947"/>
        <end position="1967"/>
    </location>
</feature>
<comment type="subcellular location">
    <subcellularLocation>
        <location evidence="1">Cytoplasm</location>
        <location evidence="1">Cytoskeleton</location>
        <location evidence="1">Cilium basal body</location>
    </subcellularLocation>
    <subcellularLocation>
        <location evidence="2">Cytoplasm</location>
        <location evidence="2">Cytoskeleton</location>
        <location evidence="2">Microtubule organizing center</location>
        <location evidence="2">Centrosome</location>
    </subcellularLocation>
</comment>
<evidence type="ECO:0000256" key="6">
    <source>
        <dbReference type="ARBA" id="ARBA00023212"/>
    </source>
</evidence>